<evidence type="ECO:0000256" key="2">
    <source>
        <dbReference type="ARBA" id="ARBA00022630"/>
    </source>
</evidence>
<dbReference type="SUPFAM" id="SSF51905">
    <property type="entry name" value="FAD/NAD(P)-binding domain"/>
    <property type="match status" value="1"/>
</dbReference>
<accession>A0ABY7K421</accession>
<dbReference type="InterPro" id="IPR003953">
    <property type="entry name" value="FAD-dep_OxRdtase_2_FAD-bd"/>
</dbReference>
<protein>
    <submittedName>
        <fullName evidence="6">FAD-dependent oxidoreductase</fullName>
    </submittedName>
</protein>
<dbReference type="Proteomes" id="UP001164693">
    <property type="component" value="Chromosome"/>
</dbReference>
<evidence type="ECO:0000259" key="5">
    <source>
        <dbReference type="Pfam" id="PF00890"/>
    </source>
</evidence>
<dbReference type="PANTHER" id="PTHR43400:SF7">
    <property type="entry name" value="FAD-DEPENDENT OXIDOREDUCTASE 2 FAD BINDING DOMAIN-CONTAINING PROTEIN"/>
    <property type="match status" value="1"/>
</dbReference>
<dbReference type="Gene3D" id="3.90.700.10">
    <property type="entry name" value="Succinate dehydrogenase/fumarate reductase flavoprotein, catalytic domain"/>
    <property type="match status" value="1"/>
</dbReference>
<keyword evidence="3" id="KW-0274">FAD</keyword>
<dbReference type="InterPro" id="IPR036188">
    <property type="entry name" value="FAD/NAD-bd_sf"/>
</dbReference>
<dbReference type="Pfam" id="PF00890">
    <property type="entry name" value="FAD_binding_2"/>
    <property type="match status" value="1"/>
</dbReference>
<keyword evidence="4" id="KW-0560">Oxidoreductase</keyword>
<reference evidence="6" key="1">
    <citation type="submission" date="2022-05" db="EMBL/GenBank/DDBJ databases">
        <title>Jatrophihabitans sp. SB3-54 whole genome sequence.</title>
        <authorList>
            <person name="Suh M.K."/>
            <person name="Eom M.K."/>
            <person name="Kim J.S."/>
            <person name="Kim H.S."/>
            <person name="Do H.E."/>
            <person name="Shin Y.K."/>
            <person name="Lee J.-S."/>
        </authorList>
    </citation>
    <scope>NUCLEOTIDE SEQUENCE</scope>
    <source>
        <strain evidence="6">SB3-54</strain>
    </source>
</reference>
<feature type="domain" description="FAD-dependent oxidoreductase 2 FAD-binding" evidence="5">
    <location>
        <begin position="9"/>
        <end position="425"/>
    </location>
</feature>
<name>A0ABY7K421_9ACTN</name>
<dbReference type="PRINTS" id="PR00411">
    <property type="entry name" value="PNDRDTASEI"/>
</dbReference>
<organism evidence="6 7">
    <name type="scientific">Jatrophihabitans cynanchi</name>
    <dbReference type="NCBI Taxonomy" id="2944128"/>
    <lineage>
        <taxon>Bacteria</taxon>
        <taxon>Bacillati</taxon>
        <taxon>Actinomycetota</taxon>
        <taxon>Actinomycetes</taxon>
        <taxon>Jatrophihabitantales</taxon>
        <taxon>Jatrophihabitantaceae</taxon>
        <taxon>Jatrophihabitans</taxon>
    </lineage>
</organism>
<gene>
    <name evidence="6" type="ORF">M6B22_06295</name>
</gene>
<evidence type="ECO:0000313" key="7">
    <source>
        <dbReference type="Proteomes" id="UP001164693"/>
    </source>
</evidence>
<dbReference type="InterPro" id="IPR050315">
    <property type="entry name" value="FAD-oxidoreductase_2"/>
</dbReference>
<sequence>MTTNQLAVDFLVIGAGMAGLTAAARAAAAGCSVALVERGPATGGSAAMSGGVLWQPASREALAAIDPLGDPALIDVFFARFPEVLTWVRGLGIEVDEPTPVLIYGLGRLIDVIGYLRACERQVTKAGGWVVTDATVDHLIVDDGAVIGAAVVDRDGSYDVHATTTLLATGGFQGDAETRARYLGANARRMLVRSNPVSDGAGLRLGLEAGAATSRHMDGFYGHLMVSPLEVLREADFVRLSQWYCMQSVVVGKLGHRITDESNGYPVCAQAALQEPQPRVAVLFDEHIHTTLAQAASGARGLEVIDRIAEAERVGGRVAVADSWADLCDSVSGWGFDAKQCLRTIDAYNEAMTTEDGRTDPPRTNYRRPLTQAPFYAVEAQPAITFTMGGLRIDDSTRVLDTRGVPISGLYAAGADSGGTFAHGYGGGLALGSVTGLVAAEQAAARAASPAVLR</sequence>
<evidence type="ECO:0000256" key="1">
    <source>
        <dbReference type="ARBA" id="ARBA00001974"/>
    </source>
</evidence>
<dbReference type="EMBL" id="CP097463">
    <property type="protein sequence ID" value="WAX58372.1"/>
    <property type="molecule type" value="Genomic_DNA"/>
</dbReference>
<keyword evidence="2" id="KW-0285">Flavoprotein</keyword>
<dbReference type="Gene3D" id="3.50.50.60">
    <property type="entry name" value="FAD/NAD(P)-binding domain"/>
    <property type="match status" value="1"/>
</dbReference>
<dbReference type="PANTHER" id="PTHR43400">
    <property type="entry name" value="FUMARATE REDUCTASE"/>
    <property type="match status" value="1"/>
</dbReference>
<dbReference type="SUPFAM" id="SSF56425">
    <property type="entry name" value="Succinate dehydrogenase/fumarate reductase flavoprotein, catalytic domain"/>
    <property type="match status" value="1"/>
</dbReference>
<evidence type="ECO:0000256" key="3">
    <source>
        <dbReference type="ARBA" id="ARBA00022827"/>
    </source>
</evidence>
<keyword evidence="7" id="KW-1185">Reference proteome</keyword>
<dbReference type="InterPro" id="IPR027477">
    <property type="entry name" value="Succ_DH/fumarate_Rdtase_cat_sf"/>
</dbReference>
<evidence type="ECO:0000313" key="6">
    <source>
        <dbReference type="EMBL" id="WAX58372.1"/>
    </source>
</evidence>
<proteinExistence type="predicted"/>
<dbReference type="RefSeq" id="WP_269444920.1">
    <property type="nucleotide sequence ID" value="NZ_CP097463.1"/>
</dbReference>
<comment type="cofactor">
    <cofactor evidence="1">
        <name>FAD</name>
        <dbReference type="ChEBI" id="CHEBI:57692"/>
    </cofactor>
</comment>
<evidence type="ECO:0000256" key="4">
    <source>
        <dbReference type="ARBA" id="ARBA00023002"/>
    </source>
</evidence>